<reference evidence="2" key="1">
    <citation type="submission" date="2021-06" db="EMBL/GenBank/DDBJ databases">
        <authorList>
            <person name="Kallberg Y."/>
            <person name="Tangrot J."/>
            <person name="Rosling A."/>
        </authorList>
    </citation>
    <scope>NUCLEOTIDE SEQUENCE</scope>
    <source>
        <strain evidence="2">MA453B</strain>
    </source>
</reference>
<dbReference type="Proteomes" id="UP000789405">
    <property type="component" value="Unassembled WGS sequence"/>
</dbReference>
<comment type="caution">
    <text evidence="2">The sequence shown here is derived from an EMBL/GenBank/DDBJ whole genome shotgun (WGS) entry which is preliminary data.</text>
</comment>
<dbReference type="OrthoDB" id="10460344at2759"/>
<dbReference type="AlphaFoldDB" id="A0A9N9ENZ4"/>
<gene>
    <name evidence="2" type="ORF">DERYTH_LOCUS12188</name>
</gene>
<keyword evidence="3" id="KW-1185">Reference proteome</keyword>
<evidence type="ECO:0000256" key="1">
    <source>
        <dbReference type="SAM" id="MobiDB-lite"/>
    </source>
</evidence>
<sequence length="62" mass="6834">MNNPPKVVKSGAKNEIMPTICNEELAQQLYMVARSQYATPATKVPKSDSSKATYDDAQQQNC</sequence>
<proteinExistence type="predicted"/>
<evidence type="ECO:0000313" key="3">
    <source>
        <dbReference type="Proteomes" id="UP000789405"/>
    </source>
</evidence>
<feature type="compositionally biased region" description="Polar residues" evidence="1">
    <location>
        <begin position="50"/>
        <end position="62"/>
    </location>
</feature>
<evidence type="ECO:0000313" key="2">
    <source>
        <dbReference type="EMBL" id="CAG8688082.1"/>
    </source>
</evidence>
<dbReference type="EMBL" id="CAJVPY010007861">
    <property type="protein sequence ID" value="CAG8688082.1"/>
    <property type="molecule type" value="Genomic_DNA"/>
</dbReference>
<organism evidence="2 3">
    <name type="scientific">Dentiscutata erythropus</name>
    <dbReference type="NCBI Taxonomy" id="1348616"/>
    <lineage>
        <taxon>Eukaryota</taxon>
        <taxon>Fungi</taxon>
        <taxon>Fungi incertae sedis</taxon>
        <taxon>Mucoromycota</taxon>
        <taxon>Glomeromycotina</taxon>
        <taxon>Glomeromycetes</taxon>
        <taxon>Diversisporales</taxon>
        <taxon>Gigasporaceae</taxon>
        <taxon>Dentiscutata</taxon>
    </lineage>
</organism>
<protein>
    <submittedName>
        <fullName evidence="2">7351_t:CDS:1</fullName>
    </submittedName>
</protein>
<feature type="region of interest" description="Disordered" evidence="1">
    <location>
        <begin position="38"/>
        <end position="62"/>
    </location>
</feature>
<name>A0A9N9ENZ4_9GLOM</name>
<accession>A0A9N9ENZ4</accession>